<accession>A0ABW7ITY3</accession>
<dbReference type="Pfam" id="PF07143">
    <property type="entry name" value="CrtC"/>
    <property type="match status" value="1"/>
</dbReference>
<dbReference type="InterPro" id="IPR010791">
    <property type="entry name" value="AttH_dom"/>
</dbReference>
<dbReference type="Proteomes" id="UP001607151">
    <property type="component" value="Unassembled WGS sequence"/>
</dbReference>
<proteinExistence type="predicted"/>
<dbReference type="Gene3D" id="2.40.370.10">
    <property type="entry name" value="AttH-like domain"/>
    <property type="match status" value="2"/>
</dbReference>
<gene>
    <name evidence="2" type="ORF">ACGRQ9_05960</name>
</gene>
<evidence type="ECO:0000259" key="1">
    <source>
        <dbReference type="Pfam" id="PF07143"/>
    </source>
</evidence>
<organism evidence="2 3">
    <name type="scientific">Vibrio rumoiensis</name>
    <dbReference type="NCBI Taxonomy" id="76258"/>
    <lineage>
        <taxon>Bacteria</taxon>
        <taxon>Pseudomonadati</taxon>
        <taxon>Pseudomonadota</taxon>
        <taxon>Gammaproteobacteria</taxon>
        <taxon>Vibrionales</taxon>
        <taxon>Vibrionaceae</taxon>
        <taxon>Vibrio</taxon>
    </lineage>
</organism>
<dbReference type="RefSeq" id="WP_394607451.1">
    <property type="nucleotide sequence ID" value="NZ_JBIHSN010000002.1"/>
</dbReference>
<dbReference type="EMBL" id="JBIHSN010000002">
    <property type="protein sequence ID" value="MFH0265043.1"/>
    <property type="molecule type" value="Genomic_DNA"/>
</dbReference>
<dbReference type="Pfam" id="PF17186">
    <property type="entry name" value="Lipocalin_9"/>
    <property type="match status" value="1"/>
</dbReference>
<feature type="domain" description="AttH" evidence="1">
    <location>
        <begin position="82"/>
        <end position="249"/>
    </location>
</feature>
<comment type="caution">
    <text evidence="2">The sequence shown here is derived from an EMBL/GenBank/DDBJ whole genome shotgun (WGS) entry which is preliminary data.</text>
</comment>
<protein>
    <submittedName>
        <fullName evidence="2">Lipocalin-like domain-containing protein</fullName>
    </submittedName>
</protein>
<reference evidence="2 3" key="1">
    <citation type="submission" date="2024-10" db="EMBL/GenBank/DDBJ databases">
        <authorList>
            <person name="Yibar A."/>
            <person name="Saticioglu I.B."/>
            <person name="Duman M."/>
            <person name="Ajmi N."/>
            <person name="Gurler F."/>
            <person name="Ay H."/>
            <person name="Onuk E."/>
            <person name="Guler S."/>
            <person name="Romalde J.L."/>
        </authorList>
    </citation>
    <scope>NUCLEOTIDE SEQUENCE [LARGE SCALE GENOMIC DNA]</scope>
    <source>
        <strain evidence="2 3">14-MA-B</strain>
    </source>
</reference>
<keyword evidence="3" id="KW-1185">Reference proteome</keyword>
<dbReference type="InterPro" id="IPR023374">
    <property type="entry name" value="AttH-like_dom_sf"/>
</dbReference>
<dbReference type="PANTHER" id="PTHR38591">
    <property type="entry name" value="HYDROLASE"/>
    <property type="match status" value="1"/>
</dbReference>
<name>A0ABW7ITY3_9VIBR</name>
<dbReference type="PANTHER" id="PTHR38591:SF1">
    <property type="entry name" value="BLL1000 PROTEIN"/>
    <property type="match status" value="1"/>
</dbReference>
<dbReference type="SUPFAM" id="SSF159245">
    <property type="entry name" value="AttH-like"/>
    <property type="match status" value="1"/>
</dbReference>
<evidence type="ECO:0000313" key="3">
    <source>
        <dbReference type="Proteomes" id="UP001607151"/>
    </source>
</evidence>
<evidence type="ECO:0000313" key="2">
    <source>
        <dbReference type="EMBL" id="MFH0265043.1"/>
    </source>
</evidence>
<sequence>MKTKQHQWMFKATVMTLALILLSGLLAPHFIKQLVAKEMDSLHIQQAEPKEDKHAVYEPVLPDYTVKYGRDFAAHDSFHHDVWHYRANLKGNDGQEYGVQWTVYRIANGDHQGIGWNNAQIYTAQVVVSTANHSWSQQRISRGGIGQAGVMMYPFRLWIDDWSWVSNNNFAMPSHLMVKTDDFKVSLNNASYGPFVLNGDKGYKKTHDLMSIASYSFSAPFLKTKGTLTLNGREVKVQGLAWLDKEWGNHLISTPSLRWDSFNLHLTDGRVLSLTQYHNSQNIRYISGTLSRKNGSTTIIKNDEVRIYPLERQRLLNGKELPLRWVIELPKYQISLITQSLNKELWLPFWVPSWEGPIVVTGSHKGVGFMQLTGY</sequence>